<dbReference type="Proteomes" id="UP000527324">
    <property type="component" value="Unassembled WGS sequence"/>
</dbReference>
<dbReference type="AlphaFoldDB" id="A0A7W9C3U2"/>
<sequence length="227" mass="25965">MTHPDARPAADADAVEAALSLERFARYVAWAEGDRERAVALYTLNTQVSEALYVPLQALEVALRNRIHTVMSEAHGPGWFQPEAGHVTDRQAEQVRTAIAELTEAGKPIEDGRVVAALTFSFWTSMFGREQDDLWKRTLHRIATREGRFLARKDFTARLTQVRLLRNRIAHHEPILYWNLPKLHQAMLEMTRWLSPAMDDWRGTVDRFPEVHPAERLALPRPGKDEA</sequence>
<gene>
    <name evidence="1" type="ORF">GGQ93_000299</name>
</gene>
<keyword evidence="2" id="KW-1185">Reference proteome</keyword>
<proteinExistence type="predicted"/>
<evidence type="ECO:0008006" key="3">
    <source>
        <dbReference type="Google" id="ProtNLM"/>
    </source>
</evidence>
<evidence type="ECO:0000313" key="2">
    <source>
        <dbReference type="Proteomes" id="UP000527324"/>
    </source>
</evidence>
<protein>
    <recommendedName>
        <fullName evidence="3">Abi family protein</fullName>
    </recommendedName>
</protein>
<organism evidence="1 2">
    <name type="scientific">Brevundimonas aurantiaca</name>
    <dbReference type="NCBI Taxonomy" id="74316"/>
    <lineage>
        <taxon>Bacteria</taxon>
        <taxon>Pseudomonadati</taxon>
        <taxon>Pseudomonadota</taxon>
        <taxon>Alphaproteobacteria</taxon>
        <taxon>Caulobacterales</taxon>
        <taxon>Caulobacteraceae</taxon>
        <taxon>Brevundimonas</taxon>
    </lineage>
</organism>
<evidence type="ECO:0000313" key="1">
    <source>
        <dbReference type="EMBL" id="MBB5738608.1"/>
    </source>
</evidence>
<reference evidence="1 2" key="1">
    <citation type="submission" date="2020-08" db="EMBL/GenBank/DDBJ databases">
        <title>Genomic Encyclopedia of Type Strains, Phase IV (KMG-IV): sequencing the most valuable type-strain genomes for metagenomic binning, comparative biology and taxonomic classification.</title>
        <authorList>
            <person name="Goeker M."/>
        </authorList>
    </citation>
    <scope>NUCLEOTIDE SEQUENCE [LARGE SCALE GENOMIC DNA]</scope>
    <source>
        <strain evidence="1 2">DSM 4731</strain>
    </source>
</reference>
<dbReference type="RefSeq" id="WP_054766354.1">
    <property type="nucleotide sequence ID" value="NZ_CAJFZS010000001.1"/>
</dbReference>
<dbReference type="EMBL" id="JACHOQ010000001">
    <property type="protein sequence ID" value="MBB5738608.1"/>
    <property type="molecule type" value="Genomic_DNA"/>
</dbReference>
<comment type="caution">
    <text evidence="1">The sequence shown here is derived from an EMBL/GenBank/DDBJ whole genome shotgun (WGS) entry which is preliminary data.</text>
</comment>
<name>A0A7W9C3U2_9CAUL</name>
<accession>A0A7W9C3U2</accession>